<evidence type="ECO:0000259" key="1">
    <source>
        <dbReference type="Pfam" id="PF00144"/>
    </source>
</evidence>
<dbReference type="InterPro" id="IPR050491">
    <property type="entry name" value="AmpC-like"/>
</dbReference>
<sequence length="361" mass="38082">MDTETFTGLLAKHGVPGAQLVVRRGDETLSLAAGEERLGSGRAVTAESRFPLGSLTKPFTAALAMTLVADEDLDLDEPLTGLPVTLRQLLSHTSGLESNVDEEGARSRWAAKYRRQPDFPPGTVFSYSNVGYVLAGHLAEEVTGMDWAEALTAILGVAAEDPTVSGHSGRIPVEQVMSALEAPNGGLALSASNLVKFLENDINAEMCDEQLDDVEIGPFGLADGWGLGWARFGSCWGHDGTGDGTSAHLRFSGDLAVALTANAGTAPALWADVLAELDFAQPKVERVPVAAPLDRAGVYLNGDAEFVIEAADGQLSMGGVPLTCYEDLTFQIRDNSGTAFGGRFLPGDLLQVTGRLARRRA</sequence>
<dbReference type="Proteomes" id="UP000199515">
    <property type="component" value="Unassembled WGS sequence"/>
</dbReference>
<proteinExistence type="predicted"/>
<dbReference type="AlphaFoldDB" id="A0A1H2USZ9"/>
<dbReference type="Pfam" id="PF00144">
    <property type="entry name" value="Beta-lactamase"/>
    <property type="match status" value="1"/>
</dbReference>
<dbReference type="RefSeq" id="WP_091287067.1">
    <property type="nucleotide sequence ID" value="NZ_FNON01000001.1"/>
</dbReference>
<dbReference type="EMBL" id="FNON01000001">
    <property type="protein sequence ID" value="SDW59180.1"/>
    <property type="molecule type" value="Genomic_DNA"/>
</dbReference>
<keyword evidence="3" id="KW-1185">Reference proteome</keyword>
<evidence type="ECO:0000313" key="2">
    <source>
        <dbReference type="EMBL" id="SDW59180.1"/>
    </source>
</evidence>
<reference evidence="2 3" key="1">
    <citation type="submission" date="2016-10" db="EMBL/GenBank/DDBJ databases">
        <authorList>
            <person name="de Groot N.N."/>
        </authorList>
    </citation>
    <scope>NUCLEOTIDE SEQUENCE [LARGE SCALE GENOMIC DNA]</scope>
    <source>
        <strain evidence="2 3">CPCC 202699</strain>
    </source>
</reference>
<feature type="domain" description="Beta-lactamase-related" evidence="1">
    <location>
        <begin position="5"/>
        <end position="265"/>
    </location>
</feature>
<gene>
    <name evidence="2" type="ORF">SAMN05421504_101989</name>
</gene>
<dbReference type="PANTHER" id="PTHR46825:SF7">
    <property type="entry name" value="D-ALANYL-D-ALANINE CARBOXYPEPTIDASE"/>
    <property type="match status" value="1"/>
</dbReference>
<evidence type="ECO:0000313" key="3">
    <source>
        <dbReference type="Proteomes" id="UP000199515"/>
    </source>
</evidence>
<dbReference type="InterPro" id="IPR001466">
    <property type="entry name" value="Beta-lactam-related"/>
</dbReference>
<name>A0A1H2USZ9_9PSEU</name>
<dbReference type="InterPro" id="IPR012338">
    <property type="entry name" value="Beta-lactam/transpept-like"/>
</dbReference>
<dbReference type="STRING" id="589385.SAMN05421504_101989"/>
<dbReference type="SUPFAM" id="SSF56601">
    <property type="entry name" value="beta-lactamase/transpeptidase-like"/>
    <property type="match status" value="1"/>
</dbReference>
<accession>A0A1H2USZ9</accession>
<dbReference type="PANTHER" id="PTHR46825">
    <property type="entry name" value="D-ALANYL-D-ALANINE-CARBOXYPEPTIDASE/ENDOPEPTIDASE AMPH"/>
    <property type="match status" value="1"/>
</dbReference>
<dbReference type="Gene3D" id="3.40.710.10">
    <property type="entry name" value="DD-peptidase/beta-lactamase superfamily"/>
    <property type="match status" value="1"/>
</dbReference>
<protein>
    <submittedName>
        <fullName evidence="2">CubicO group peptidase, beta-lactamase class C family</fullName>
    </submittedName>
</protein>
<dbReference type="OrthoDB" id="262125at2"/>
<organism evidence="2 3">
    <name type="scientific">Amycolatopsis xylanica</name>
    <dbReference type="NCBI Taxonomy" id="589385"/>
    <lineage>
        <taxon>Bacteria</taxon>
        <taxon>Bacillati</taxon>
        <taxon>Actinomycetota</taxon>
        <taxon>Actinomycetes</taxon>
        <taxon>Pseudonocardiales</taxon>
        <taxon>Pseudonocardiaceae</taxon>
        <taxon>Amycolatopsis</taxon>
    </lineage>
</organism>